<dbReference type="Proteomes" id="UP001162480">
    <property type="component" value="Chromosome 2"/>
</dbReference>
<proteinExistence type="predicted"/>
<protein>
    <submittedName>
        <fullName evidence="1">Uncharacterized protein</fullName>
    </submittedName>
</protein>
<dbReference type="AlphaFoldDB" id="A0AA36ALX0"/>
<organism evidence="1 2">
    <name type="scientific">Octopus vulgaris</name>
    <name type="common">Common octopus</name>
    <dbReference type="NCBI Taxonomy" id="6645"/>
    <lineage>
        <taxon>Eukaryota</taxon>
        <taxon>Metazoa</taxon>
        <taxon>Spiralia</taxon>
        <taxon>Lophotrochozoa</taxon>
        <taxon>Mollusca</taxon>
        <taxon>Cephalopoda</taxon>
        <taxon>Coleoidea</taxon>
        <taxon>Octopodiformes</taxon>
        <taxon>Octopoda</taxon>
        <taxon>Incirrata</taxon>
        <taxon>Octopodidae</taxon>
        <taxon>Octopus</taxon>
    </lineage>
</organism>
<evidence type="ECO:0000313" key="2">
    <source>
        <dbReference type="Proteomes" id="UP001162480"/>
    </source>
</evidence>
<reference evidence="1" key="1">
    <citation type="submission" date="2023-08" db="EMBL/GenBank/DDBJ databases">
        <authorList>
            <person name="Alioto T."/>
            <person name="Alioto T."/>
            <person name="Gomez Garrido J."/>
        </authorList>
    </citation>
    <scope>NUCLEOTIDE SEQUENCE</scope>
</reference>
<dbReference type="EMBL" id="OX597815">
    <property type="protein sequence ID" value="CAI9717899.1"/>
    <property type="molecule type" value="Genomic_DNA"/>
</dbReference>
<gene>
    <name evidence="1" type="ORF">OCTVUL_1B012601</name>
</gene>
<keyword evidence="2" id="KW-1185">Reference proteome</keyword>
<evidence type="ECO:0000313" key="1">
    <source>
        <dbReference type="EMBL" id="CAI9717899.1"/>
    </source>
</evidence>
<sequence>MDRFRKLFWKKNPSCLENLGGQYWNQIEGINLPKDFTSLAFFTEKRLRDLSEHFNNLEDVVKLGVNMFYDSDILWDLEREHYLNISKMALTLFVNFIITRHNGDENTVYTLIEIFFNIAKTQIAEKIKEEFEEWSQTEIGDYNELDNIEQTWMDQHEEQLFGWENKQTPERYFDYLGNFCSLQQYGRTRRVGLDKIIIDILNNAPIKFAFQYLPSAKTYKKFVYNNNDLCKDFVVVEESEVQKHTEKLLWKIAETDLEKKEFEATLLDMFGTDKKRHEQFQKFWNAYPRSLFLKTFKSLVYLSKEIKINDVFEMLRESRTVFNPRIVKFQADCIQTYTIKTRTRV</sequence>
<accession>A0AA36ALX0</accession>
<name>A0AA36ALX0_OCTVU</name>